<dbReference type="InterPro" id="IPR036188">
    <property type="entry name" value="FAD/NAD-bd_sf"/>
</dbReference>
<protein>
    <submittedName>
        <fullName evidence="6">Glucose dehydrogenase</fullName>
    </submittedName>
</protein>
<dbReference type="GO" id="GO:0016614">
    <property type="term" value="F:oxidoreductase activity, acting on CH-OH group of donors"/>
    <property type="evidence" value="ECO:0007669"/>
    <property type="project" value="InterPro"/>
</dbReference>
<dbReference type="Proteomes" id="UP000481861">
    <property type="component" value="Unassembled WGS sequence"/>
</dbReference>
<evidence type="ECO:0000259" key="5">
    <source>
        <dbReference type="Pfam" id="PF05199"/>
    </source>
</evidence>
<dbReference type="Gene3D" id="3.30.560.10">
    <property type="entry name" value="Glucose Oxidase, domain 3"/>
    <property type="match status" value="1"/>
</dbReference>
<comment type="cofactor">
    <cofactor evidence="3">
        <name>FAD</name>
        <dbReference type="ChEBI" id="CHEBI:57692"/>
    </cofactor>
</comment>
<dbReference type="SUPFAM" id="SSF54373">
    <property type="entry name" value="FAD-linked reductases, C-terminal domain"/>
    <property type="match status" value="1"/>
</dbReference>
<feature type="active site" description="Proton donor" evidence="2">
    <location>
        <position position="492"/>
    </location>
</feature>
<name>A0A7C8IFX5_9PLEO</name>
<dbReference type="GO" id="GO:0050660">
    <property type="term" value="F:flavin adenine dinucleotide binding"/>
    <property type="evidence" value="ECO:0007669"/>
    <property type="project" value="InterPro"/>
</dbReference>
<dbReference type="PROSITE" id="PS51257">
    <property type="entry name" value="PROKAR_LIPOPROTEIN"/>
    <property type="match status" value="1"/>
</dbReference>
<keyword evidence="3" id="KW-0285">Flavoprotein</keyword>
<dbReference type="InterPro" id="IPR000172">
    <property type="entry name" value="GMC_OxRdtase_N"/>
</dbReference>
<evidence type="ECO:0000256" key="2">
    <source>
        <dbReference type="PIRSR" id="PIRSR000137-1"/>
    </source>
</evidence>
<keyword evidence="7" id="KW-1185">Reference proteome</keyword>
<proteinExistence type="inferred from homology"/>
<comment type="similarity">
    <text evidence="1">Belongs to the GMC oxidoreductase family.</text>
</comment>
<sequence>MSETKDIIIVGGGIAGCVLASRLHQRNKATKILLIEAGKNVVGHPLTSNPLDCFQAHFSELDWAYSTVPQPNLGNRNCYAAAGKALSGGAAVNYGTWTRGNAVDYDLWADVVKDKAWNYDGFLPYFRKTENHHDANADAKAHGFDGPVVTASVTSSSPSRKYPLRGPLQSAFSRIGVNKIADGNDGTPIGLSELIENWNQGKRQLASQIYPLDGVQVMTETLVSSIVVEECRGKKVATGVRLANGTTITASKEVIVSAGVYRTPQVLMLSGIGPGSDLERLGIPTVVDLPVGRNFHDHLAVCQWWKLRHPEQGLAIGSPKWQDPGFFVGLPCDWIATQRVPEEPLRAALKKDAGGKPVDDSALLSPKVAHTETLVVYAPAGAQIAGVDVPVDGTHIASAVLLMTPTSRGRITLANKDPTKSPVIDPNYYSTETDRVILREGLRSINKVLQATPEGRDMIESEVAPGGTFLGPDSSDKDIDERAARVGNTFYHPAGTASMGSVVDTKLRVKGVEGLRVVDASVFPVPITAHYQVATYALAEKAIDIICGSK</sequence>
<dbReference type="PIRSF" id="PIRSF000137">
    <property type="entry name" value="Alcohol_oxidase"/>
    <property type="match status" value="1"/>
</dbReference>
<evidence type="ECO:0000313" key="6">
    <source>
        <dbReference type="EMBL" id="KAF2875852.1"/>
    </source>
</evidence>
<comment type="caution">
    <text evidence="6">The sequence shown here is derived from an EMBL/GenBank/DDBJ whole genome shotgun (WGS) entry which is preliminary data.</text>
</comment>
<dbReference type="OrthoDB" id="269227at2759"/>
<organism evidence="6 7">
    <name type="scientific">Massariosphaeria phaeospora</name>
    <dbReference type="NCBI Taxonomy" id="100035"/>
    <lineage>
        <taxon>Eukaryota</taxon>
        <taxon>Fungi</taxon>
        <taxon>Dikarya</taxon>
        <taxon>Ascomycota</taxon>
        <taxon>Pezizomycotina</taxon>
        <taxon>Dothideomycetes</taxon>
        <taxon>Pleosporomycetidae</taxon>
        <taxon>Pleosporales</taxon>
        <taxon>Pleosporales incertae sedis</taxon>
        <taxon>Massariosphaeria</taxon>
    </lineage>
</organism>
<dbReference type="EMBL" id="JAADJZ010000004">
    <property type="protein sequence ID" value="KAF2875852.1"/>
    <property type="molecule type" value="Genomic_DNA"/>
</dbReference>
<keyword evidence="3" id="KW-0274">FAD</keyword>
<feature type="domain" description="Glucose-methanol-choline oxidoreductase C-terminal" evidence="5">
    <location>
        <begin position="405"/>
        <end position="539"/>
    </location>
</feature>
<evidence type="ECO:0000256" key="3">
    <source>
        <dbReference type="PIRSR" id="PIRSR000137-2"/>
    </source>
</evidence>
<gene>
    <name evidence="6" type="ORF">BDV95DRAFT_591277</name>
</gene>
<dbReference type="Pfam" id="PF00732">
    <property type="entry name" value="GMC_oxred_N"/>
    <property type="match status" value="1"/>
</dbReference>
<dbReference type="PANTHER" id="PTHR11552">
    <property type="entry name" value="GLUCOSE-METHANOL-CHOLINE GMC OXIDOREDUCTASE"/>
    <property type="match status" value="1"/>
</dbReference>
<feature type="binding site" evidence="3">
    <location>
        <position position="223"/>
    </location>
    <ligand>
        <name>FAD</name>
        <dbReference type="ChEBI" id="CHEBI:57692"/>
    </ligand>
</feature>
<feature type="domain" description="Glucose-methanol-choline oxidoreductase N-terminal" evidence="4">
    <location>
        <begin position="6"/>
        <end position="299"/>
    </location>
</feature>
<dbReference type="Pfam" id="PF05199">
    <property type="entry name" value="GMC_oxred_C"/>
    <property type="match status" value="1"/>
</dbReference>
<dbReference type="Gene3D" id="3.50.50.60">
    <property type="entry name" value="FAD/NAD(P)-binding domain"/>
    <property type="match status" value="1"/>
</dbReference>
<reference evidence="6 7" key="1">
    <citation type="submission" date="2020-01" db="EMBL/GenBank/DDBJ databases">
        <authorList>
            <consortium name="DOE Joint Genome Institute"/>
            <person name="Haridas S."/>
            <person name="Albert R."/>
            <person name="Binder M."/>
            <person name="Bloem J."/>
            <person name="Labutti K."/>
            <person name="Salamov A."/>
            <person name="Andreopoulos B."/>
            <person name="Baker S.E."/>
            <person name="Barry K."/>
            <person name="Bills G."/>
            <person name="Bluhm B.H."/>
            <person name="Cannon C."/>
            <person name="Castanera R."/>
            <person name="Culley D.E."/>
            <person name="Daum C."/>
            <person name="Ezra D."/>
            <person name="Gonzalez J.B."/>
            <person name="Henrissat B."/>
            <person name="Kuo A."/>
            <person name="Liang C."/>
            <person name="Lipzen A."/>
            <person name="Lutzoni F."/>
            <person name="Magnuson J."/>
            <person name="Mondo S."/>
            <person name="Nolan M."/>
            <person name="Ohm R."/>
            <person name="Pangilinan J."/>
            <person name="Park H.-J.H."/>
            <person name="Ramirez L."/>
            <person name="Alfaro M."/>
            <person name="Sun H."/>
            <person name="Tritt A."/>
            <person name="Yoshinaga Y."/>
            <person name="Zwiers L.-H.L."/>
            <person name="Turgeon B.G."/>
            <person name="Goodwin S.B."/>
            <person name="Spatafora J.W."/>
            <person name="Crous P.W."/>
            <person name="Grigoriev I.V."/>
        </authorList>
    </citation>
    <scope>NUCLEOTIDE SEQUENCE [LARGE SCALE GENOMIC DNA]</scope>
    <source>
        <strain evidence="6 7">CBS 611.86</strain>
    </source>
</reference>
<dbReference type="InterPro" id="IPR007867">
    <property type="entry name" value="GMC_OxRtase_C"/>
</dbReference>
<dbReference type="PANTHER" id="PTHR11552:SF123">
    <property type="entry name" value="GMC OXIDOREDUCTASE (AFU_ORTHOLOGUE AFUA_2G01770)-RELATED"/>
    <property type="match status" value="1"/>
</dbReference>
<dbReference type="AlphaFoldDB" id="A0A7C8IFX5"/>
<dbReference type="InterPro" id="IPR012132">
    <property type="entry name" value="GMC_OxRdtase"/>
</dbReference>
<feature type="active site" description="Proton acceptor" evidence="2">
    <location>
        <position position="530"/>
    </location>
</feature>
<evidence type="ECO:0000256" key="1">
    <source>
        <dbReference type="ARBA" id="ARBA00010790"/>
    </source>
</evidence>
<dbReference type="SUPFAM" id="SSF51905">
    <property type="entry name" value="FAD/NAD(P)-binding domain"/>
    <property type="match status" value="1"/>
</dbReference>
<evidence type="ECO:0000259" key="4">
    <source>
        <dbReference type="Pfam" id="PF00732"/>
    </source>
</evidence>
<evidence type="ECO:0000313" key="7">
    <source>
        <dbReference type="Proteomes" id="UP000481861"/>
    </source>
</evidence>
<accession>A0A7C8IFX5</accession>